<gene>
    <name evidence="9" type="ORF">KGQ19_42130</name>
</gene>
<dbReference type="SUPFAM" id="SSF103473">
    <property type="entry name" value="MFS general substrate transporter"/>
    <property type="match status" value="1"/>
</dbReference>
<dbReference type="CDD" id="cd17321">
    <property type="entry name" value="MFS_MMR_MDR_like"/>
    <property type="match status" value="1"/>
</dbReference>
<protein>
    <submittedName>
        <fullName evidence="9">MFS transporter</fullName>
    </submittedName>
</protein>
<proteinExistence type="predicted"/>
<dbReference type="EMBL" id="JAAFYZ010000257">
    <property type="protein sequence ID" value="MBS2553472.1"/>
    <property type="molecule type" value="Genomic_DNA"/>
</dbReference>
<dbReference type="InterPro" id="IPR020846">
    <property type="entry name" value="MFS_dom"/>
</dbReference>
<keyword evidence="5 7" id="KW-1133">Transmembrane helix</keyword>
<evidence type="ECO:0000313" key="9">
    <source>
        <dbReference type="EMBL" id="MBS2553472.1"/>
    </source>
</evidence>
<dbReference type="InterPro" id="IPR004638">
    <property type="entry name" value="EmrB-like"/>
</dbReference>
<evidence type="ECO:0000256" key="2">
    <source>
        <dbReference type="ARBA" id="ARBA00022448"/>
    </source>
</evidence>
<comment type="caution">
    <text evidence="9">The sequence shown here is derived from an EMBL/GenBank/DDBJ whole genome shotgun (WGS) entry which is preliminary data.</text>
</comment>
<keyword evidence="2" id="KW-0813">Transport</keyword>
<organism evidence="9 10">
    <name type="scientific">Catenulispora pinistramenti</name>
    <dbReference type="NCBI Taxonomy" id="2705254"/>
    <lineage>
        <taxon>Bacteria</taxon>
        <taxon>Bacillati</taxon>
        <taxon>Actinomycetota</taxon>
        <taxon>Actinomycetes</taxon>
        <taxon>Catenulisporales</taxon>
        <taxon>Catenulisporaceae</taxon>
        <taxon>Catenulispora</taxon>
    </lineage>
</organism>
<feature type="transmembrane region" description="Helical" evidence="7">
    <location>
        <begin position="315"/>
        <end position="336"/>
    </location>
</feature>
<accession>A0ABS5L5F5</accession>
<evidence type="ECO:0000256" key="3">
    <source>
        <dbReference type="ARBA" id="ARBA00022475"/>
    </source>
</evidence>
<dbReference type="PROSITE" id="PS50850">
    <property type="entry name" value="MFS"/>
    <property type="match status" value="1"/>
</dbReference>
<dbReference type="Pfam" id="PF07690">
    <property type="entry name" value="MFS_1"/>
    <property type="match status" value="1"/>
</dbReference>
<evidence type="ECO:0000313" key="10">
    <source>
        <dbReference type="Proteomes" id="UP000730482"/>
    </source>
</evidence>
<evidence type="ECO:0000256" key="1">
    <source>
        <dbReference type="ARBA" id="ARBA00004651"/>
    </source>
</evidence>
<sequence length="488" mass="50528">MTATNTGNDITISIGGEVRRWRAFSLLAVAYFMTAVDMLIVNVALPTIGTKLHFAESDLQWVVSAYALAFGGFLLLGGRAADLLGRRRMFMAGLALFTAASLACALAPSATFLIIMRGVQGLGAAMVLPAALSIVMNMFTEGAERNKALGLWGAIGASGATVGVLAGGALTRYAGWPYIFYLNVAVGGATLLLARRVLPESRRPDAGRRYDPLGAVTVTGALVILVYAISQAPTVGWAAVRTLTLLAAAAALLVSFVVIEARAEAPLLPLRLFRLRTLAGSNAVGFLLGTSFYGYIFIGTLYMQQVLGYSAMKTGLAWLTVGLTGVLLAGPAQVLVTRMSVKVVMAVGMTLTASGILWAAQAPTHGSFWGHLAGPLFLTGSVTWVFIPVSIGALVGVTEHDAGVASGLIDSSQQLGGAIGIAVASTVAAARSRALLNGGHATAAAALNGGFHSAFWVCGLAGLAAVPIALLVIRRAARPTRYRDHTSD</sequence>
<evidence type="ECO:0000259" key="8">
    <source>
        <dbReference type="PROSITE" id="PS50850"/>
    </source>
</evidence>
<dbReference type="NCBIfam" id="TIGR00711">
    <property type="entry name" value="efflux_EmrB"/>
    <property type="match status" value="1"/>
</dbReference>
<keyword evidence="3" id="KW-1003">Cell membrane</keyword>
<reference evidence="9 10" key="1">
    <citation type="submission" date="2020-02" db="EMBL/GenBank/DDBJ databases">
        <title>Acidophilic actinobacteria isolated from forest soil.</title>
        <authorList>
            <person name="Golinska P."/>
        </authorList>
    </citation>
    <scope>NUCLEOTIDE SEQUENCE [LARGE SCALE GENOMIC DNA]</scope>
    <source>
        <strain evidence="9 10">NL8</strain>
    </source>
</reference>
<evidence type="ECO:0000256" key="6">
    <source>
        <dbReference type="ARBA" id="ARBA00023136"/>
    </source>
</evidence>
<feature type="transmembrane region" description="Helical" evidence="7">
    <location>
        <begin position="176"/>
        <end position="198"/>
    </location>
</feature>
<feature type="transmembrane region" description="Helical" evidence="7">
    <location>
        <begin position="415"/>
        <end position="434"/>
    </location>
</feature>
<dbReference type="Gene3D" id="1.20.1720.10">
    <property type="entry name" value="Multidrug resistance protein D"/>
    <property type="match status" value="1"/>
</dbReference>
<dbReference type="PANTHER" id="PTHR42718">
    <property type="entry name" value="MAJOR FACILITATOR SUPERFAMILY MULTIDRUG TRANSPORTER MFSC"/>
    <property type="match status" value="1"/>
</dbReference>
<dbReference type="PANTHER" id="PTHR42718:SF46">
    <property type="entry name" value="BLR6921 PROTEIN"/>
    <property type="match status" value="1"/>
</dbReference>
<feature type="transmembrane region" description="Helical" evidence="7">
    <location>
        <begin position="210"/>
        <end position="229"/>
    </location>
</feature>
<feature type="transmembrane region" description="Helical" evidence="7">
    <location>
        <begin position="343"/>
        <end position="360"/>
    </location>
</feature>
<keyword evidence="6 7" id="KW-0472">Membrane</keyword>
<dbReference type="InterPro" id="IPR011701">
    <property type="entry name" value="MFS"/>
</dbReference>
<feature type="domain" description="Major facilitator superfamily (MFS) profile" evidence="8">
    <location>
        <begin position="23"/>
        <end position="477"/>
    </location>
</feature>
<dbReference type="Proteomes" id="UP000730482">
    <property type="component" value="Unassembled WGS sequence"/>
</dbReference>
<feature type="transmembrane region" description="Helical" evidence="7">
    <location>
        <begin position="235"/>
        <end position="259"/>
    </location>
</feature>
<dbReference type="InterPro" id="IPR036259">
    <property type="entry name" value="MFS_trans_sf"/>
</dbReference>
<feature type="transmembrane region" description="Helical" evidence="7">
    <location>
        <begin position="61"/>
        <end position="78"/>
    </location>
</feature>
<dbReference type="InterPro" id="IPR005829">
    <property type="entry name" value="Sugar_transporter_CS"/>
</dbReference>
<comment type="subcellular location">
    <subcellularLocation>
        <location evidence="1">Cell membrane</location>
        <topology evidence="1">Multi-pass membrane protein</topology>
    </subcellularLocation>
</comment>
<feature type="transmembrane region" description="Helical" evidence="7">
    <location>
        <begin position="21"/>
        <end position="41"/>
    </location>
</feature>
<dbReference type="PROSITE" id="PS00216">
    <property type="entry name" value="SUGAR_TRANSPORT_1"/>
    <property type="match status" value="1"/>
</dbReference>
<feature type="transmembrane region" description="Helical" evidence="7">
    <location>
        <begin position="454"/>
        <end position="473"/>
    </location>
</feature>
<feature type="transmembrane region" description="Helical" evidence="7">
    <location>
        <begin position="151"/>
        <end position="170"/>
    </location>
</feature>
<dbReference type="RefSeq" id="WP_212020073.1">
    <property type="nucleotide sequence ID" value="NZ_JAAFYZ010000257.1"/>
</dbReference>
<feature type="transmembrane region" description="Helical" evidence="7">
    <location>
        <begin position="121"/>
        <end position="139"/>
    </location>
</feature>
<keyword evidence="10" id="KW-1185">Reference proteome</keyword>
<evidence type="ECO:0000256" key="7">
    <source>
        <dbReference type="SAM" id="Phobius"/>
    </source>
</evidence>
<name>A0ABS5L5F5_9ACTN</name>
<feature type="transmembrane region" description="Helical" evidence="7">
    <location>
        <begin position="90"/>
        <end position="115"/>
    </location>
</feature>
<dbReference type="Gene3D" id="1.20.1250.20">
    <property type="entry name" value="MFS general substrate transporter like domains"/>
    <property type="match status" value="1"/>
</dbReference>
<evidence type="ECO:0000256" key="5">
    <source>
        <dbReference type="ARBA" id="ARBA00022989"/>
    </source>
</evidence>
<feature type="transmembrane region" description="Helical" evidence="7">
    <location>
        <begin position="372"/>
        <end position="395"/>
    </location>
</feature>
<feature type="transmembrane region" description="Helical" evidence="7">
    <location>
        <begin position="280"/>
        <end position="303"/>
    </location>
</feature>
<evidence type="ECO:0000256" key="4">
    <source>
        <dbReference type="ARBA" id="ARBA00022692"/>
    </source>
</evidence>
<keyword evidence="4 7" id="KW-0812">Transmembrane</keyword>